<protein>
    <recommendedName>
        <fullName evidence="4">Lipoprotein</fullName>
    </recommendedName>
</protein>
<dbReference type="Pfam" id="PF23952">
    <property type="entry name" value="LRR_EndoS"/>
    <property type="match status" value="1"/>
</dbReference>
<evidence type="ECO:0000313" key="3">
    <source>
        <dbReference type="Proteomes" id="UP000029614"/>
    </source>
</evidence>
<name>A0A096B278_9BACT</name>
<organism evidence="2 3">
    <name type="scientific">Prevotella amnii DNF00058</name>
    <dbReference type="NCBI Taxonomy" id="1401066"/>
    <lineage>
        <taxon>Bacteria</taxon>
        <taxon>Pseudomonadati</taxon>
        <taxon>Bacteroidota</taxon>
        <taxon>Bacteroidia</taxon>
        <taxon>Bacteroidales</taxon>
        <taxon>Prevotellaceae</taxon>
        <taxon>Prevotella</taxon>
    </lineage>
</organism>
<evidence type="ECO:0000313" key="2">
    <source>
        <dbReference type="EMBL" id="KGF53066.1"/>
    </source>
</evidence>
<sequence length="470" mass="53001">MKSFKNVIVPVMAFFVMGLTSCSNNEDAATYSANALKNTELMNILKQKGYQFDKDGKLELNDLANNTTSLDLSGTKLKDISGLDIFPNLKEVKLSNNGYGPVFDFNKLPKQITAVDLTGNKIYDFEGLVNAKLENDELKTTVLHNFTKLYLPATAKYNVEDLMPFYKEKGKEADIQIADADGKLQKYNTIRNIPDPVFRSYIKKIYPSMFIDDSNIDFSKQPSLSDNGKNITLYMPNDIKGLESIEGFEYFVNNPYLQKMVVAAMGEGSYKIGHLMPRENIKGLMLSNTEIEEGIDLSKAKNLGNLTISKCSSITTLDLSQTKICNQEIKDFDVFVSNCLNITHCPNLEAIIFPNPSTDCIANIILGDLPKLKKVDLSMIKATEEIALFLDNTEIKYPELKNYFSSAENKKKELTTDQEKVSVTVSKKMLDTDSFKEFIKKYGKYCNDGYMSYQKEFDAGNWLKPSDIEE</sequence>
<dbReference type="AlphaFoldDB" id="A0A096B278"/>
<keyword evidence="1" id="KW-0732">Signal</keyword>
<dbReference type="RefSeq" id="WP_008448774.1">
    <property type="nucleotide sequence ID" value="NZ_JRNU01000003.1"/>
</dbReference>
<gene>
    <name evidence="2" type="ORF">HMPREF9302_01490</name>
</gene>
<proteinExistence type="predicted"/>
<dbReference type="PROSITE" id="PS51257">
    <property type="entry name" value="PROKAR_LIPOPROTEIN"/>
    <property type="match status" value="1"/>
</dbReference>
<keyword evidence="3" id="KW-1185">Reference proteome</keyword>
<dbReference type="EMBL" id="JRNU01000003">
    <property type="protein sequence ID" value="KGF53066.1"/>
    <property type="molecule type" value="Genomic_DNA"/>
</dbReference>
<feature type="chain" id="PRO_5001916862" description="Lipoprotein" evidence="1">
    <location>
        <begin position="29"/>
        <end position="470"/>
    </location>
</feature>
<dbReference type="InterPro" id="IPR032675">
    <property type="entry name" value="LRR_dom_sf"/>
</dbReference>
<dbReference type="SUPFAM" id="SSF52058">
    <property type="entry name" value="L domain-like"/>
    <property type="match status" value="1"/>
</dbReference>
<comment type="caution">
    <text evidence="2">The sequence shown here is derived from an EMBL/GenBank/DDBJ whole genome shotgun (WGS) entry which is preliminary data.</text>
</comment>
<evidence type="ECO:0008006" key="4">
    <source>
        <dbReference type="Google" id="ProtNLM"/>
    </source>
</evidence>
<accession>A0A096B278</accession>
<reference evidence="2 3" key="1">
    <citation type="submission" date="2014-07" db="EMBL/GenBank/DDBJ databases">
        <authorList>
            <person name="McCorrison J."/>
            <person name="Sanka R."/>
            <person name="Torralba M."/>
            <person name="Gillis M."/>
            <person name="Haft D.H."/>
            <person name="Methe B."/>
            <person name="Sutton G."/>
            <person name="Nelson K.E."/>
        </authorList>
    </citation>
    <scope>NUCLEOTIDE SEQUENCE [LARGE SCALE GENOMIC DNA]</scope>
    <source>
        <strain evidence="2 3">DNF00058</strain>
    </source>
</reference>
<dbReference type="OrthoDB" id="1082669at2"/>
<evidence type="ECO:0000256" key="1">
    <source>
        <dbReference type="SAM" id="SignalP"/>
    </source>
</evidence>
<dbReference type="Proteomes" id="UP000029614">
    <property type="component" value="Unassembled WGS sequence"/>
</dbReference>
<dbReference type="Gene3D" id="3.80.10.10">
    <property type="entry name" value="Ribonuclease Inhibitor"/>
    <property type="match status" value="2"/>
</dbReference>
<feature type="signal peptide" evidence="1">
    <location>
        <begin position="1"/>
        <end position="28"/>
    </location>
</feature>